<dbReference type="PANTHER" id="PTHR13018:SF117">
    <property type="entry name" value="CSC1-LIKE PROTEIN RXW8"/>
    <property type="match status" value="1"/>
</dbReference>
<dbReference type="EMBL" id="JBBPBM010000020">
    <property type="protein sequence ID" value="KAK8552065.1"/>
    <property type="molecule type" value="Genomic_DNA"/>
</dbReference>
<keyword evidence="16" id="KW-1185">Reference proteome</keyword>
<evidence type="ECO:0000313" key="15">
    <source>
        <dbReference type="EMBL" id="KAK8552065.1"/>
    </source>
</evidence>
<evidence type="ECO:0008006" key="17">
    <source>
        <dbReference type="Google" id="ProtNLM"/>
    </source>
</evidence>
<dbReference type="InterPro" id="IPR045122">
    <property type="entry name" value="Csc1-like"/>
</dbReference>
<dbReference type="InterPro" id="IPR027815">
    <property type="entry name" value="CSC1/OSCA1-like_cyt"/>
</dbReference>
<keyword evidence="6 11" id="KW-1133">Transmembrane helix</keyword>
<feature type="transmembrane region" description="Helical" evidence="11">
    <location>
        <begin position="599"/>
        <end position="620"/>
    </location>
</feature>
<feature type="domain" description="CSC1/OSCA1-like 7TM region" evidence="12">
    <location>
        <begin position="353"/>
        <end position="619"/>
    </location>
</feature>
<name>A0ABR2E4I1_9ROSI</name>
<evidence type="ECO:0000259" key="12">
    <source>
        <dbReference type="Pfam" id="PF02714"/>
    </source>
</evidence>
<comment type="subcellular location">
    <subcellularLocation>
        <location evidence="1">Membrane</location>
        <topology evidence="1">Multi-pass membrane protein</topology>
    </subcellularLocation>
</comment>
<evidence type="ECO:0000256" key="9">
    <source>
        <dbReference type="ARBA" id="ARBA00023303"/>
    </source>
</evidence>
<evidence type="ECO:0000256" key="1">
    <source>
        <dbReference type="ARBA" id="ARBA00004141"/>
    </source>
</evidence>
<evidence type="ECO:0000256" key="6">
    <source>
        <dbReference type="ARBA" id="ARBA00022989"/>
    </source>
</evidence>
<dbReference type="Pfam" id="PF13967">
    <property type="entry name" value="RSN1_TM"/>
    <property type="match status" value="1"/>
</dbReference>
<evidence type="ECO:0000256" key="11">
    <source>
        <dbReference type="SAM" id="Phobius"/>
    </source>
</evidence>
<feature type="domain" description="CSC1/OSCA1-like N-terminal transmembrane" evidence="13">
    <location>
        <begin position="6"/>
        <end position="163"/>
    </location>
</feature>
<keyword evidence="7" id="KW-0406">Ion transport</keyword>
<keyword evidence="3" id="KW-0813">Transport</keyword>
<feature type="transmembrane region" description="Helical" evidence="11">
    <location>
        <begin position="357"/>
        <end position="378"/>
    </location>
</feature>
<keyword evidence="8 11" id="KW-0472">Membrane</keyword>
<feature type="transmembrane region" description="Helical" evidence="11">
    <location>
        <begin position="446"/>
        <end position="465"/>
    </location>
</feature>
<evidence type="ECO:0000256" key="2">
    <source>
        <dbReference type="ARBA" id="ARBA00007779"/>
    </source>
</evidence>
<feature type="transmembrane region" description="Helical" evidence="11">
    <location>
        <begin position="97"/>
        <end position="116"/>
    </location>
</feature>
<proteinExistence type="inferred from homology"/>
<protein>
    <recommendedName>
        <fullName evidence="17">CSC1-like protein RXW8</fullName>
    </recommendedName>
</protein>
<sequence length="742" mass="84814">MDIGGLLTSAGINISICGVLFSLYSVLRKQPSNASVYFTRRFISEPVPRDDPFGLHRFVPSAGWLMRAWRATDEELLEAGGVDAVVFMRIVVFSLRIFFIATVVCITLVLPVNYYGRDMEHKNLPVESYDVFTIGNVQEGSKMLWAHCFALYIISFAAFILLYLEYKSITKMRLAHLTGSHPNPSHFTVLVRGIPWSQDHSYSKSVESFFSTYYSDTYVAHQMVYRPSTVHKLKKDAKKMYRMLRPMETETEYVRGDKPCYLCGGSAHTFKVVHSGHDNIGSQTSIDDLHPAQIEKECPAAFVFFKNRYAAVVAAQVLQSSNPMLWVTQLAPEPHDVYWSNLGIPYKQVWVYKISSLLCALALVFVFCFPVAFVQGLTQPDVLTTWFPQIKGLLENQFINRVVTGYLPSVVLILLMYTVPPIMMRLSKIEGSVSRSERKRSACIKVLNFTIWNVFFVNVLSGSFIQQMSVFSKLQELPFQLAKQMPDQATFFTTYVLSSGWASVACELIQLFSLVWNFFRKFILRNKEEPTNIALTFPHHTEIPRMLLFGLLGFTLAILAPLILPFLLVYFFLAFLVYRNQILHVYVTKYESAGRFWPVVHNTTIFSLVLTQVIAVAVFALKEAPVASGFTIPLIIFSLLFNEYCRKRFSQVFRRSPAQVLIEMDRRDERIGREEGFYSQLRSAYCQLAYITKDLIISEDFSTAGPNRQREDDRSCHDEDESSLRQGAYHVRLEGAVEKGMK</sequence>
<dbReference type="InterPro" id="IPR032880">
    <property type="entry name" value="CSC1/OSCA1-like_N"/>
</dbReference>
<keyword evidence="5" id="KW-0106">Calcium</keyword>
<feature type="compositionally biased region" description="Basic and acidic residues" evidence="10">
    <location>
        <begin position="708"/>
        <end position="717"/>
    </location>
</feature>
<comment type="caution">
    <text evidence="15">The sequence shown here is derived from an EMBL/GenBank/DDBJ whole genome shotgun (WGS) entry which is preliminary data.</text>
</comment>
<dbReference type="PANTHER" id="PTHR13018">
    <property type="entry name" value="PROBABLE MEMBRANE PROTEIN DUF221-RELATED"/>
    <property type="match status" value="1"/>
</dbReference>
<keyword evidence="9" id="KW-0407">Ion channel</keyword>
<dbReference type="Pfam" id="PF14703">
    <property type="entry name" value="PHM7_cyt"/>
    <property type="match status" value="1"/>
</dbReference>
<reference evidence="15 16" key="1">
    <citation type="journal article" date="2024" name="G3 (Bethesda)">
        <title>Genome assembly of Hibiscus sabdariffa L. provides insights into metabolisms of medicinal natural products.</title>
        <authorList>
            <person name="Kim T."/>
        </authorList>
    </citation>
    <scope>NUCLEOTIDE SEQUENCE [LARGE SCALE GENOMIC DNA]</scope>
    <source>
        <strain evidence="15">TK-2024</strain>
        <tissue evidence="15">Old leaves</tissue>
    </source>
</reference>
<evidence type="ECO:0000256" key="3">
    <source>
        <dbReference type="ARBA" id="ARBA00022448"/>
    </source>
</evidence>
<feature type="transmembrane region" description="Helical" evidence="11">
    <location>
        <begin position="626"/>
        <end position="645"/>
    </location>
</feature>
<feature type="domain" description="CSC1/OSCA1-like cytosolic" evidence="14">
    <location>
        <begin position="186"/>
        <end position="341"/>
    </location>
</feature>
<evidence type="ECO:0000256" key="5">
    <source>
        <dbReference type="ARBA" id="ARBA00022837"/>
    </source>
</evidence>
<evidence type="ECO:0000256" key="4">
    <source>
        <dbReference type="ARBA" id="ARBA00022692"/>
    </source>
</evidence>
<feature type="region of interest" description="Disordered" evidence="10">
    <location>
        <begin position="703"/>
        <end position="727"/>
    </location>
</feature>
<evidence type="ECO:0000256" key="7">
    <source>
        <dbReference type="ARBA" id="ARBA00023065"/>
    </source>
</evidence>
<feature type="transmembrane region" description="Helical" evidence="11">
    <location>
        <begin position="6"/>
        <end position="27"/>
    </location>
</feature>
<feature type="transmembrane region" description="Helical" evidence="11">
    <location>
        <begin position="398"/>
        <end position="419"/>
    </location>
</feature>
<evidence type="ECO:0000256" key="8">
    <source>
        <dbReference type="ARBA" id="ARBA00023136"/>
    </source>
</evidence>
<dbReference type="Proteomes" id="UP001472677">
    <property type="component" value="Unassembled WGS sequence"/>
</dbReference>
<evidence type="ECO:0000259" key="14">
    <source>
        <dbReference type="Pfam" id="PF14703"/>
    </source>
</evidence>
<keyword evidence="4 11" id="KW-0812">Transmembrane</keyword>
<evidence type="ECO:0000259" key="13">
    <source>
        <dbReference type="Pfam" id="PF13967"/>
    </source>
</evidence>
<dbReference type="Pfam" id="PF02714">
    <property type="entry name" value="RSN1_7TM"/>
    <property type="match status" value="1"/>
</dbReference>
<organism evidence="15 16">
    <name type="scientific">Hibiscus sabdariffa</name>
    <name type="common">roselle</name>
    <dbReference type="NCBI Taxonomy" id="183260"/>
    <lineage>
        <taxon>Eukaryota</taxon>
        <taxon>Viridiplantae</taxon>
        <taxon>Streptophyta</taxon>
        <taxon>Embryophyta</taxon>
        <taxon>Tracheophyta</taxon>
        <taxon>Spermatophyta</taxon>
        <taxon>Magnoliopsida</taxon>
        <taxon>eudicotyledons</taxon>
        <taxon>Gunneridae</taxon>
        <taxon>Pentapetalae</taxon>
        <taxon>rosids</taxon>
        <taxon>malvids</taxon>
        <taxon>Malvales</taxon>
        <taxon>Malvaceae</taxon>
        <taxon>Malvoideae</taxon>
        <taxon>Hibiscus</taxon>
    </lineage>
</organism>
<evidence type="ECO:0000313" key="16">
    <source>
        <dbReference type="Proteomes" id="UP001472677"/>
    </source>
</evidence>
<dbReference type="InterPro" id="IPR003864">
    <property type="entry name" value="CSC1/OSCA1-like_7TM"/>
</dbReference>
<comment type="similarity">
    <text evidence="2">Belongs to the CSC1 (TC 1.A.17) family.</text>
</comment>
<accession>A0ABR2E4I1</accession>
<feature type="transmembrane region" description="Helical" evidence="11">
    <location>
        <begin position="144"/>
        <end position="164"/>
    </location>
</feature>
<gene>
    <name evidence="15" type="ORF">V6N12_040680</name>
</gene>
<evidence type="ECO:0000256" key="10">
    <source>
        <dbReference type="SAM" id="MobiDB-lite"/>
    </source>
</evidence>